<dbReference type="Proteomes" id="UP000814243">
    <property type="component" value="Unassembled WGS sequence"/>
</dbReference>
<reference evidence="4" key="1">
    <citation type="journal article" date="2021" name="G3 (Bethesda)">
        <title>Genome and transcriptome analysis of the beet armyworm Spodoptera exigua reveals targets for pest control. .</title>
        <authorList>
            <person name="Simon S."/>
            <person name="Breeschoten T."/>
            <person name="Jansen H.J."/>
            <person name="Dirks R.P."/>
            <person name="Schranz M.E."/>
            <person name="Ros V.I.D."/>
        </authorList>
    </citation>
    <scope>NUCLEOTIDE SEQUENCE</scope>
    <source>
        <strain evidence="4">TB_SE_WUR_2020</strain>
    </source>
</reference>
<evidence type="ECO:0000256" key="3">
    <source>
        <dbReference type="PROSITE-ProRule" id="PRU00023"/>
    </source>
</evidence>
<dbReference type="Gene3D" id="1.25.40.20">
    <property type="entry name" value="Ankyrin repeat-containing domain"/>
    <property type="match status" value="2"/>
</dbReference>
<dbReference type="SMART" id="SM00248">
    <property type="entry name" value="ANK"/>
    <property type="match status" value="3"/>
</dbReference>
<dbReference type="PROSITE" id="PS50088">
    <property type="entry name" value="ANK_REPEAT"/>
    <property type="match status" value="3"/>
</dbReference>
<dbReference type="EMBL" id="JACEFF010000418">
    <property type="protein sequence ID" value="KAH9638101.1"/>
    <property type="molecule type" value="Genomic_DNA"/>
</dbReference>
<gene>
    <name evidence="4" type="ORF">HF086_014962</name>
</gene>
<dbReference type="Pfam" id="PF12796">
    <property type="entry name" value="Ank_2"/>
    <property type="match status" value="1"/>
</dbReference>
<comment type="caution">
    <text evidence="4">The sequence shown here is derived from an EMBL/GenBank/DDBJ whole genome shotgun (WGS) entry which is preliminary data.</text>
</comment>
<dbReference type="AlphaFoldDB" id="A0A922SHN9"/>
<keyword evidence="2 3" id="KW-0040">ANK repeat</keyword>
<dbReference type="PRINTS" id="PR01415">
    <property type="entry name" value="ANKYRIN"/>
</dbReference>
<dbReference type="PROSITE" id="PS50297">
    <property type="entry name" value="ANK_REP_REGION"/>
    <property type="match status" value="3"/>
</dbReference>
<evidence type="ECO:0000256" key="1">
    <source>
        <dbReference type="ARBA" id="ARBA00022737"/>
    </source>
</evidence>
<proteinExistence type="predicted"/>
<dbReference type="Pfam" id="PF00023">
    <property type="entry name" value="Ank"/>
    <property type="match status" value="1"/>
</dbReference>
<keyword evidence="1" id="KW-0677">Repeat</keyword>
<dbReference type="PANTHER" id="PTHR24173">
    <property type="entry name" value="ANKYRIN REPEAT CONTAINING"/>
    <property type="match status" value="1"/>
</dbReference>
<protein>
    <submittedName>
        <fullName evidence="4">Uncharacterized protein</fullName>
    </submittedName>
</protein>
<feature type="repeat" description="ANK" evidence="3">
    <location>
        <begin position="44"/>
        <end position="76"/>
    </location>
</feature>
<evidence type="ECO:0000313" key="4">
    <source>
        <dbReference type="EMBL" id="KAH9638101.1"/>
    </source>
</evidence>
<dbReference type="SUPFAM" id="SSF48403">
    <property type="entry name" value="Ankyrin repeat"/>
    <property type="match status" value="1"/>
</dbReference>
<dbReference type="PANTHER" id="PTHR24173:SF74">
    <property type="entry name" value="ANKYRIN REPEAT DOMAIN-CONTAINING PROTEIN 16"/>
    <property type="match status" value="1"/>
</dbReference>
<organism evidence="4 5">
    <name type="scientific">Spodoptera exigua</name>
    <name type="common">Beet armyworm</name>
    <name type="synonym">Noctua fulgens</name>
    <dbReference type="NCBI Taxonomy" id="7107"/>
    <lineage>
        <taxon>Eukaryota</taxon>
        <taxon>Metazoa</taxon>
        <taxon>Ecdysozoa</taxon>
        <taxon>Arthropoda</taxon>
        <taxon>Hexapoda</taxon>
        <taxon>Insecta</taxon>
        <taxon>Pterygota</taxon>
        <taxon>Neoptera</taxon>
        <taxon>Endopterygota</taxon>
        <taxon>Lepidoptera</taxon>
        <taxon>Glossata</taxon>
        <taxon>Ditrysia</taxon>
        <taxon>Noctuoidea</taxon>
        <taxon>Noctuidae</taxon>
        <taxon>Amphipyrinae</taxon>
        <taxon>Spodoptera</taxon>
    </lineage>
</organism>
<sequence>YRYVVVTHSQVGRTALHVACEGGHSSTAAFLISKGASKEARDNSGRTPLHLAAVHRHTELVRVLLEAECHVDAVDNNGVTALQMACAQGCRGIAEHLLAFGANVHMQNNVSKRCSKS</sequence>
<evidence type="ECO:0000256" key="2">
    <source>
        <dbReference type="ARBA" id="ARBA00023043"/>
    </source>
</evidence>
<feature type="non-terminal residue" evidence="4">
    <location>
        <position position="1"/>
    </location>
</feature>
<accession>A0A922SHN9</accession>
<name>A0A922SHN9_SPOEX</name>
<feature type="repeat" description="ANK" evidence="3">
    <location>
        <begin position="77"/>
        <end position="109"/>
    </location>
</feature>
<dbReference type="InterPro" id="IPR002110">
    <property type="entry name" value="Ankyrin_rpt"/>
</dbReference>
<dbReference type="InterPro" id="IPR036770">
    <property type="entry name" value="Ankyrin_rpt-contain_sf"/>
</dbReference>
<feature type="repeat" description="ANK" evidence="3">
    <location>
        <begin position="11"/>
        <end position="43"/>
    </location>
</feature>
<evidence type="ECO:0000313" key="5">
    <source>
        <dbReference type="Proteomes" id="UP000814243"/>
    </source>
</evidence>